<keyword evidence="3" id="KW-1185">Reference proteome</keyword>
<evidence type="ECO:0008006" key="4">
    <source>
        <dbReference type="Google" id="ProtNLM"/>
    </source>
</evidence>
<proteinExistence type="predicted"/>
<reference evidence="2 3" key="1">
    <citation type="journal article" date="2016" name="Front. Microbiol.">
        <title>Fuerstia marisgermanicae gen. nov., sp. nov., an Unusual Member of the Phylum Planctomycetes from the German Wadden Sea.</title>
        <authorList>
            <person name="Kohn T."/>
            <person name="Heuer A."/>
            <person name="Jogler M."/>
            <person name="Vollmers J."/>
            <person name="Boedeker C."/>
            <person name="Bunk B."/>
            <person name="Rast P."/>
            <person name="Borchert D."/>
            <person name="Glockner I."/>
            <person name="Freese H.M."/>
            <person name="Klenk H.P."/>
            <person name="Overmann J."/>
            <person name="Kaster A.K."/>
            <person name="Rohde M."/>
            <person name="Wiegand S."/>
            <person name="Jogler C."/>
        </authorList>
    </citation>
    <scope>NUCLEOTIDE SEQUENCE [LARGE SCALE GENOMIC DNA]</scope>
    <source>
        <strain evidence="2 3">NH11</strain>
    </source>
</reference>
<evidence type="ECO:0000313" key="2">
    <source>
        <dbReference type="EMBL" id="APZ96934.1"/>
    </source>
</evidence>
<name>A0A1P8WSA2_9PLAN</name>
<protein>
    <recommendedName>
        <fullName evidence="4">Helix-turn-helix domain-containing protein</fullName>
    </recommendedName>
</protein>
<accession>A0A1P8WSA2</accession>
<dbReference type="RefSeq" id="WP_077027893.1">
    <property type="nucleotide sequence ID" value="NZ_CP017641.1"/>
</dbReference>
<evidence type="ECO:0000256" key="1">
    <source>
        <dbReference type="SAM" id="MobiDB-lite"/>
    </source>
</evidence>
<organism evidence="2 3">
    <name type="scientific">Fuerstiella marisgermanici</name>
    <dbReference type="NCBI Taxonomy" id="1891926"/>
    <lineage>
        <taxon>Bacteria</taxon>
        <taxon>Pseudomonadati</taxon>
        <taxon>Planctomycetota</taxon>
        <taxon>Planctomycetia</taxon>
        <taxon>Planctomycetales</taxon>
        <taxon>Planctomycetaceae</taxon>
        <taxon>Fuerstiella</taxon>
    </lineage>
</organism>
<gene>
    <name evidence="2" type="ORF">Fuma_06610</name>
</gene>
<dbReference type="EMBL" id="CP017641">
    <property type="protein sequence ID" value="APZ96934.1"/>
    <property type="molecule type" value="Genomic_DNA"/>
</dbReference>
<sequence length="79" mass="8680">MNTAEAETATEFKRDDKGRPIAEDGYPLAGNATAREVSTVASLAISTIYAMIASGELESRAFGRSRRVPWTEVRRKFLS</sequence>
<dbReference type="AlphaFoldDB" id="A0A1P8WSA2"/>
<dbReference type="Proteomes" id="UP000187735">
    <property type="component" value="Chromosome"/>
</dbReference>
<dbReference type="KEGG" id="fmr:Fuma_06610"/>
<feature type="region of interest" description="Disordered" evidence="1">
    <location>
        <begin position="1"/>
        <end position="21"/>
    </location>
</feature>
<feature type="compositionally biased region" description="Basic and acidic residues" evidence="1">
    <location>
        <begin position="10"/>
        <end position="21"/>
    </location>
</feature>
<evidence type="ECO:0000313" key="3">
    <source>
        <dbReference type="Proteomes" id="UP000187735"/>
    </source>
</evidence>
<dbReference type="STRING" id="1891926.Fuma_06610"/>